<gene>
    <name evidence="6" type="ORF">E2C06_08560</name>
</gene>
<dbReference type="AlphaFoldDB" id="A0A4V3AAF7"/>
<evidence type="ECO:0000256" key="2">
    <source>
        <dbReference type="ARBA" id="ARBA00023125"/>
    </source>
</evidence>
<reference evidence="6 7" key="1">
    <citation type="journal article" date="2016" name="J. Microbiol.">
        <title>Dankookia rubra gen. nov., sp. nov., an alphaproteobacterium isolated from sediment of a shallow stream.</title>
        <authorList>
            <person name="Kim W.H."/>
            <person name="Kim D.H."/>
            <person name="Kang K."/>
            <person name="Ahn T.Y."/>
        </authorList>
    </citation>
    <scope>NUCLEOTIDE SEQUENCE [LARGE SCALE GENOMIC DNA]</scope>
    <source>
        <strain evidence="6 7">JCM30602</strain>
    </source>
</reference>
<organism evidence="6 7">
    <name type="scientific">Dankookia rubra</name>
    <dbReference type="NCBI Taxonomy" id="1442381"/>
    <lineage>
        <taxon>Bacteria</taxon>
        <taxon>Pseudomonadati</taxon>
        <taxon>Pseudomonadota</taxon>
        <taxon>Alphaproteobacteria</taxon>
        <taxon>Acetobacterales</taxon>
        <taxon>Roseomonadaceae</taxon>
        <taxon>Dankookia</taxon>
    </lineage>
</organism>
<keyword evidence="1" id="KW-0805">Transcription regulation</keyword>
<dbReference type="InterPro" id="IPR000595">
    <property type="entry name" value="cNMP-bd_dom"/>
</dbReference>
<dbReference type="PANTHER" id="PTHR24567">
    <property type="entry name" value="CRP FAMILY TRANSCRIPTIONAL REGULATORY PROTEIN"/>
    <property type="match status" value="1"/>
</dbReference>
<dbReference type="GO" id="GO:0005829">
    <property type="term" value="C:cytosol"/>
    <property type="evidence" value="ECO:0007669"/>
    <property type="project" value="TreeGrafter"/>
</dbReference>
<evidence type="ECO:0000256" key="1">
    <source>
        <dbReference type="ARBA" id="ARBA00023015"/>
    </source>
</evidence>
<dbReference type="Pfam" id="PF13545">
    <property type="entry name" value="HTH_Crp_2"/>
    <property type="match status" value="1"/>
</dbReference>
<dbReference type="InterPro" id="IPR014710">
    <property type="entry name" value="RmlC-like_jellyroll"/>
</dbReference>
<feature type="domain" description="Cyclic nucleotide-binding" evidence="4">
    <location>
        <begin position="55"/>
        <end position="146"/>
    </location>
</feature>
<proteinExistence type="predicted"/>
<dbReference type="EMBL" id="SMSJ01000007">
    <property type="protein sequence ID" value="TDH63035.1"/>
    <property type="molecule type" value="Genomic_DNA"/>
</dbReference>
<feature type="domain" description="HTH crp-type" evidence="5">
    <location>
        <begin position="177"/>
        <end position="249"/>
    </location>
</feature>
<dbReference type="SMART" id="SM00100">
    <property type="entry name" value="cNMP"/>
    <property type="match status" value="1"/>
</dbReference>
<dbReference type="InterPro" id="IPR036390">
    <property type="entry name" value="WH_DNA-bd_sf"/>
</dbReference>
<dbReference type="GO" id="GO:0003677">
    <property type="term" value="F:DNA binding"/>
    <property type="evidence" value="ECO:0007669"/>
    <property type="project" value="UniProtKB-KW"/>
</dbReference>
<dbReference type="InterPro" id="IPR018490">
    <property type="entry name" value="cNMP-bd_dom_sf"/>
</dbReference>
<protein>
    <submittedName>
        <fullName evidence="6">Crp/Fnr family transcriptional regulator</fullName>
    </submittedName>
</protein>
<dbReference type="GO" id="GO:0003700">
    <property type="term" value="F:DNA-binding transcription factor activity"/>
    <property type="evidence" value="ECO:0007669"/>
    <property type="project" value="TreeGrafter"/>
</dbReference>
<dbReference type="InterPro" id="IPR050397">
    <property type="entry name" value="Env_Response_Regulators"/>
</dbReference>
<dbReference type="CDD" id="cd00038">
    <property type="entry name" value="CAP_ED"/>
    <property type="match status" value="1"/>
</dbReference>
<dbReference type="SUPFAM" id="SSF51206">
    <property type="entry name" value="cAMP-binding domain-like"/>
    <property type="match status" value="1"/>
</dbReference>
<sequence>MACGAGRDASRLDGDAAGTATAWRHHPAMDRRAAEAILLSRGWLPDQPADFQAALLAGAEPRHFRKGEVVFQAGDGPGGLYGIVAGSFGTYVSTPYSAPALSHILHPGWWCGEGPALGGPKRVLTVRSMESSWAMHLPYEAARALVLSNPAAARSVGQLGQIAMRVAIANVAQLMIRRADRRIGAVLLRVTGALDEAALAPTGDIRLTQLEIARMANASRNLVNKSLAQFEAAGWVRLGYNRIAVLDSAALADFAYQRG</sequence>
<keyword evidence="2" id="KW-0238">DNA-binding</keyword>
<comment type="caution">
    <text evidence="6">The sequence shown here is derived from an EMBL/GenBank/DDBJ whole genome shotgun (WGS) entry which is preliminary data.</text>
</comment>
<dbReference type="Proteomes" id="UP000295096">
    <property type="component" value="Unassembled WGS sequence"/>
</dbReference>
<name>A0A4V3AAF7_9PROT</name>
<evidence type="ECO:0000259" key="4">
    <source>
        <dbReference type="PROSITE" id="PS50042"/>
    </source>
</evidence>
<dbReference type="PROSITE" id="PS51063">
    <property type="entry name" value="HTH_CRP_2"/>
    <property type="match status" value="1"/>
</dbReference>
<accession>A0A4V3AAF7</accession>
<dbReference type="PROSITE" id="PS50042">
    <property type="entry name" value="CNMP_BINDING_3"/>
    <property type="match status" value="1"/>
</dbReference>
<dbReference type="SMART" id="SM00419">
    <property type="entry name" value="HTH_CRP"/>
    <property type="match status" value="1"/>
</dbReference>
<dbReference type="InterPro" id="IPR012318">
    <property type="entry name" value="HTH_CRP"/>
</dbReference>
<dbReference type="Gene3D" id="2.60.120.10">
    <property type="entry name" value="Jelly Rolls"/>
    <property type="match status" value="1"/>
</dbReference>
<dbReference type="PANTHER" id="PTHR24567:SF74">
    <property type="entry name" value="HTH-TYPE TRANSCRIPTIONAL REGULATOR ARCR"/>
    <property type="match status" value="1"/>
</dbReference>
<dbReference type="Pfam" id="PF00027">
    <property type="entry name" value="cNMP_binding"/>
    <property type="match status" value="1"/>
</dbReference>
<keyword evidence="7" id="KW-1185">Reference proteome</keyword>
<evidence type="ECO:0000313" key="6">
    <source>
        <dbReference type="EMBL" id="TDH63035.1"/>
    </source>
</evidence>
<dbReference type="InterPro" id="IPR036388">
    <property type="entry name" value="WH-like_DNA-bd_sf"/>
</dbReference>
<evidence type="ECO:0000259" key="5">
    <source>
        <dbReference type="PROSITE" id="PS51063"/>
    </source>
</evidence>
<evidence type="ECO:0000256" key="3">
    <source>
        <dbReference type="ARBA" id="ARBA00023163"/>
    </source>
</evidence>
<keyword evidence="3" id="KW-0804">Transcription</keyword>
<dbReference type="OrthoDB" id="3525895at2"/>
<dbReference type="SUPFAM" id="SSF46785">
    <property type="entry name" value="Winged helix' DNA-binding domain"/>
    <property type="match status" value="1"/>
</dbReference>
<dbReference type="Gene3D" id="1.10.10.10">
    <property type="entry name" value="Winged helix-like DNA-binding domain superfamily/Winged helix DNA-binding domain"/>
    <property type="match status" value="1"/>
</dbReference>
<evidence type="ECO:0000313" key="7">
    <source>
        <dbReference type="Proteomes" id="UP000295096"/>
    </source>
</evidence>